<feature type="compositionally biased region" description="Polar residues" evidence="1">
    <location>
        <begin position="23"/>
        <end position="59"/>
    </location>
</feature>
<name>A0A4Y2WZA9_ARAVE</name>
<evidence type="ECO:0000256" key="1">
    <source>
        <dbReference type="SAM" id="MobiDB-lite"/>
    </source>
</evidence>
<evidence type="ECO:0000313" key="2">
    <source>
        <dbReference type="EMBL" id="GBO42715.1"/>
    </source>
</evidence>
<feature type="compositionally biased region" description="Low complexity" evidence="1">
    <location>
        <begin position="409"/>
        <end position="425"/>
    </location>
</feature>
<dbReference type="Proteomes" id="UP000499080">
    <property type="component" value="Unassembled WGS sequence"/>
</dbReference>
<dbReference type="EMBL" id="BGPR01068956">
    <property type="protein sequence ID" value="GBO42715.1"/>
    <property type="molecule type" value="Genomic_DNA"/>
</dbReference>
<accession>A0A4Y2WZA9</accession>
<comment type="caution">
    <text evidence="2">The sequence shown here is derived from an EMBL/GenBank/DDBJ whole genome shotgun (WGS) entry which is preliminary data.</text>
</comment>
<dbReference type="AlphaFoldDB" id="A0A4Y2WZA9"/>
<evidence type="ECO:0008006" key="4">
    <source>
        <dbReference type="Google" id="ProtNLM"/>
    </source>
</evidence>
<gene>
    <name evidence="2" type="ORF">AVEN_243444_1</name>
</gene>
<evidence type="ECO:0000313" key="3">
    <source>
        <dbReference type="Proteomes" id="UP000499080"/>
    </source>
</evidence>
<feature type="region of interest" description="Disordered" evidence="1">
    <location>
        <begin position="213"/>
        <end position="232"/>
    </location>
</feature>
<keyword evidence="3" id="KW-1185">Reference proteome</keyword>
<proteinExistence type="predicted"/>
<sequence>MPRKKFNKTSNYDKNRNEINIYRTRSSNKVVSSSQRPDLLSLQTQQVPKETHEWTNTGRGDQGLPQRCHRSSTPLKETKTKPMVVSPPQKIQQKLSRSSFLESKLQSTSMETLNVLSSKEFAESTPISTSPRTPVTPLDPKLQNAIQEKIGFVQKARSMSYSRMREKDPQRFLNLVEDLSHFADGILMSDIVDNCDETATYVKSLSFNISNNQSSTPASIKQLNKQSSTPTKTSRLIPVEPIKNLQPGHNQKMRTLHSSSSTKTPSPIIENELSQLDHHTPPPMSISFPEAEFSAQNFPSDTSDIEGAINEMSSIPMQDFQEEDDLEVLYSKLKGKQFISLSQRVQKADSSQNGDDRDNLHEQLDKIRGVLSSSTPDVGKALLLLDQLQADILTSELIYIRPQSQQIINKPQSQQKNNKTKNQIPSCSSQATIPSSPLLAEPSLNPTILLFPSSNSSKNLTAILNEELPSKDFNPTNIKSIKGNGLAISFKNANDIENLQSKIDNNANLKSSIQTKHPKKRLPSLIVYNVSSSIKEEAIQEALVNQLALSDPPKLRFHFRGSTQDSLNWVFETSATILQTIQKLQIGWSMFRISEFYHIKRCNFCQAYGHTTKDCTLHLPSCGYCADHHATRDCLSQVHCCINCFESNLFVGTQYPTSHPAWDSKCPFFQTEKQRYCNTRDYT</sequence>
<feature type="region of interest" description="Disordered" evidence="1">
    <location>
        <begin position="244"/>
        <end position="266"/>
    </location>
</feature>
<protein>
    <recommendedName>
        <fullName evidence="4">CCHC-type domain-containing protein</fullName>
    </recommendedName>
</protein>
<dbReference type="OrthoDB" id="6437361at2759"/>
<feature type="region of interest" description="Disordered" evidence="1">
    <location>
        <begin position="1"/>
        <end position="90"/>
    </location>
</feature>
<organism evidence="2 3">
    <name type="scientific">Araneus ventricosus</name>
    <name type="common">Orbweaver spider</name>
    <name type="synonym">Epeira ventricosa</name>
    <dbReference type="NCBI Taxonomy" id="182803"/>
    <lineage>
        <taxon>Eukaryota</taxon>
        <taxon>Metazoa</taxon>
        <taxon>Ecdysozoa</taxon>
        <taxon>Arthropoda</taxon>
        <taxon>Chelicerata</taxon>
        <taxon>Arachnida</taxon>
        <taxon>Araneae</taxon>
        <taxon>Araneomorphae</taxon>
        <taxon>Entelegynae</taxon>
        <taxon>Araneoidea</taxon>
        <taxon>Araneidae</taxon>
        <taxon>Araneus</taxon>
    </lineage>
</organism>
<reference evidence="2 3" key="1">
    <citation type="journal article" date="2019" name="Sci. Rep.">
        <title>Orb-weaving spider Araneus ventricosus genome elucidates the spidroin gene catalogue.</title>
        <authorList>
            <person name="Kono N."/>
            <person name="Nakamura H."/>
            <person name="Ohtoshi R."/>
            <person name="Moran D.A.P."/>
            <person name="Shinohara A."/>
            <person name="Yoshida Y."/>
            <person name="Fujiwara M."/>
            <person name="Mori M."/>
            <person name="Tomita M."/>
            <person name="Arakawa K."/>
        </authorList>
    </citation>
    <scope>NUCLEOTIDE SEQUENCE [LARGE SCALE GENOMIC DNA]</scope>
</reference>
<feature type="region of interest" description="Disordered" evidence="1">
    <location>
        <begin position="409"/>
        <end position="432"/>
    </location>
</feature>